<dbReference type="PROSITE" id="PS00383">
    <property type="entry name" value="TYR_PHOSPHATASE_1"/>
    <property type="match status" value="1"/>
</dbReference>
<dbReference type="EMBL" id="JANRMI010000005">
    <property type="protein sequence ID" value="MDG0817833.1"/>
    <property type="molecule type" value="Genomic_DNA"/>
</dbReference>
<protein>
    <submittedName>
        <fullName evidence="2">Protein tyrosine phosphatase</fullName>
    </submittedName>
</protein>
<dbReference type="InterPro" id="IPR029021">
    <property type="entry name" value="Prot-tyrosine_phosphatase-like"/>
</dbReference>
<dbReference type="RefSeq" id="WP_277579309.1">
    <property type="nucleotide sequence ID" value="NZ_JANRMI010000005.1"/>
</dbReference>
<accession>A0ABT6DRP5</accession>
<dbReference type="InterPro" id="IPR016130">
    <property type="entry name" value="Tyr_Pase_AS"/>
</dbReference>
<evidence type="ECO:0000313" key="2">
    <source>
        <dbReference type="EMBL" id="MDG0817833.1"/>
    </source>
</evidence>
<keyword evidence="3" id="KW-1185">Reference proteome</keyword>
<dbReference type="SMART" id="SM01301">
    <property type="entry name" value="PTPlike_phytase"/>
    <property type="match status" value="1"/>
</dbReference>
<dbReference type="Pfam" id="PF14566">
    <property type="entry name" value="PTPlike_phytase"/>
    <property type="match status" value="1"/>
</dbReference>
<name>A0ABT6DRP5_9BACT</name>
<sequence length="294" mass="33878">MKKTILILPLLIIACAEKNVHPTAQENPVNASTKPAFFMTKPQPTTPVELVFDEKYDSVKPVNYRKNDSLHMSGSASFIPNSLKEIAKPAKKLKVKLFVFDLRQESHGYINDKPVTWQAPNDWANADLNHGEAVQRERRLLLDTELGSKVAGKTVQSTETEESVVRSRGYEYVRLTVTDHLRPSDSETDWFLEAVHALPEKSWVHFHCRAGKGRTTTFMVMYDMLRNAKTESLDAIVKRNSELSNDYDVLDIPAQDNWKYIYQKERAEFIREFYNYAKAHPNGDGMLWTEWVRK</sequence>
<evidence type="ECO:0000259" key="1">
    <source>
        <dbReference type="PROSITE" id="PS50056"/>
    </source>
</evidence>
<evidence type="ECO:0000313" key="3">
    <source>
        <dbReference type="Proteomes" id="UP001152321"/>
    </source>
</evidence>
<dbReference type="Proteomes" id="UP001152321">
    <property type="component" value="Unassembled WGS sequence"/>
</dbReference>
<proteinExistence type="predicted"/>
<dbReference type="SUPFAM" id="SSF52799">
    <property type="entry name" value="(Phosphotyrosine protein) phosphatases II"/>
    <property type="match status" value="1"/>
</dbReference>
<reference evidence="2" key="1">
    <citation type="submission" date="2022-08" db="EMBL/GenBank/DDBJ databases">
        <title>Novel Bdellovibrio Species Isolated from Svalbard: Designation Bdellovibrio svalbardensis.</title>
        <authorList>
            <person name="Mitchell R.J."/>
            <person name="Choi S.Y."/>
        </authorList>
    </citation>
    <scope>NUCLEOTIDE SEQUENCE</scope>
    <source>
        <strain evidence="2">PAP01</strain>
    </source>
</reference>
<dbReference type="PROSITE" id="PS51257">
    <property type="entry name" value="PROKAR_LIPOPROTEIN"/>
    <property type="match status" value="1"/>
</dbReference>
<dbReference type="Gene3D" id="3.90.190.10">
    <property type="entry name" value="Protein tyrosine phosphatase superfamily"/>
    <property type="match status" value="1"/>
</dbReference>
<comment type="caution">
    <text evidence="2">The sequence shown here is derived from an EMBL/GenBank/DDBJ whole genome shotgun (WGS) entry which is preliminary data.</text>
</comment>
<dbReference type="PROSITE" id="PS50056">
    <property type="entry name" value="TYR_PHOSPHATASE_2"/>
    <property type="match status" value="1"/>
</dbReference>
<feature type="domain" description="Tyrosine specific protein phosphatases" evidence="1">
    <location>
        <begin position="189"/>
        <end position="236"/>
    </location>
</feature>
<gene>
    <name evidence="2" type="ORF">NWE73_15740</name>
</gene>
<organism evidence="2 3">
    <name type="scientific">Bdellovibrio svalbardensis</name>
    <dbReference type="NCBI Taxonomy" id="2972972"/>
    <lineage>
        <taxon>Bacteria</taxon>
        <taxon>Pseudomonadati</taxon>
        <taxon>Bdellovibrionota</taxon>
        <taxon>Bdellovibrionia</taxon>
        <taxon>Bdellovibrionales</taxon>
        <taxon>Pseudobdellovibrionaceae</taxon>
        <taxon>Bdellovibrio</taxon>
    </lineage>
</organism>
<dbReference type="InterPro" id="IPR000387">
    <property type="entry name" value="Tyr_Pase_dom"/>
</dbReference>